<gene>
    <name evidence="2" type="primary">larC</name>
    <name evidence="4" type="ORF">acsn021_09920</name>
</gene>
<dbReference type="Proteomes" id="UP000515561">
    <property type="component" value="Chromosome"/>
</dbReference>
<proteinExistence type="inferred from homology"/>
<comment type="catalytic activity">
    <reaction evidence="2">
        <text>Ni(II)-pyridinium-3,5-bisthiocarboxylate mononucleotide = pyridinium-3,5-bisthiocarboxylate mononucleotide + Ni(2+)</text>
        <dbReference type="Rhea" id="RHEA:54784"/>
        <dbReference type="ChEBI" id="CHEBI:49786"/>
        <dbReference type="ChEBI" id="CHEBI:137372"/>
        <dbReference type="ChEBI" id="CHEBI:137373"/>
        <dbReference type="EC" id="4.99.1.12"/>
    </reaction>
</comment>
<evidence type="ECO:0000256" key="3">
    <source>
        <dbReference type="SAM" id="MobiDB-lite"/>
    </source>
</evidence>
<dbReference type="AlphaFoldDB" id="A0A6S6QQ07"/>
<evidence type="ECO:0000256" key="2">
    <source>
        <dbReference type="HAMAP-Rule" id="MF_01074"/>
    </source>
</evidence>
<feature type="compositionally biased region" description="Basic residues" evidence="3">
    <location>
        <begin position="147"/>
        <end position="156"/>
    </location>
</feature>
<comment type="function">
    <text evidence="2">Involved in the biosynthesis of a nickel-pincer cofactor ((SCS)Ni(II) pincer complex). Binds Ni(2+), and functions in nickel delivery to pyridinium-3,5-bisthiocarboxylic acid mononucleotide (P2TMN), to form the mature cofactor. Is thus probably required for the activation of nickel-pincer cofactor-dependent enzymes.</text>
</comment>
<dbReference type="HAMAP" id="MF_01074">
    <property type="entry name" value="LarC"/>
    <property type="match status" value="1"/>
</dbReference>
<keyword evidence="1 2" id="KW-0533">Nickel</keyword>
<accession>A0A6S6QQ07</accession>
<keyword evidence="2" id="KW-0456">Lyase</keyword>
<protein>
    <recommendedName>
        <fullName evidence="2">Pyridinium-3,5-bisthiocarboxylic acid mononucleotide nickel insertion protein</fullName>
        <shortName evidence="2">P2TMN nickel insertion protein</shortName>
        <ecNumber evidence="2">4.99.1.12</ecNumber>
    </recommendedName>
    <alternativeName>
        <fullName evidence="2">Nickel-pincer cofactor biosynthesis protein LarC</fullName>
    </alternativeName>
</protein>
<comment type="similarity">
    <text evidence="2">Belongs to the LarC family.</text>
</comment>
<sequence length="504" mass="56168">MDKKTLYLECYSGISGDMTVAALLDLGADRELLLTGLKSLQVDGYRIEISRKTISSIDACDFHVILDTDNHDHDMDYLFGHEKTLEEKHVQKAVPLRKKVLAASSIKAAKLKSGPIHKEDHRHEHVQSDDSKHSHTHGHTHGLEHSHHGHSHPHLHYGRHEHRNLMNIHTIIENSSISVKAKEIAKRIFTVIAEAEAKAHGKSLDEIHFHEVGAVDSIIDITAVAICLDNLNVGEVIVSELYEGTGHITCQHGVLPIPVPAVVNIAAKHHLKLHITNVKGELVTPTGAAIVAAIKTSDTLPKDFSIEKVGLGAGKRKYEQASFLRAMLLDTGDKGNSLTECPDSIPLNYPSVPTDKVWVLEANIDDCTGEALSVAMDTLFKNGARDVYYTPIYMKKNRPAYLLGVICTEDRVEAMEELIFHHTTTIGIRKHEAYRTTLLREIKTITTPYGEASIKICCYKDRTYYYPEGDSVKKLCKTTNLDYNTLYSLIQSQAAKDFKEECTQ</sequence>
<feature type="region of interest" description="Disordered" evidence="3">
    <location>
        <begin position="113"/>
        <end position="156"/>
    </location>
</feature>
<dbReference type="Gene3D" id="3.30.70.1380">
    <property type="entry name" value="Transcriptional regulatory protein pf0864 domain like"/>
    <property type="match status" value="1"/>
</dbReference>
<evidence type="ECO:0000313" key="4">
    <source>
        <dbReference type="EMBL" id="BCJ93423.1"/>
    </source>
</evidence>
<evidence type="ECO:0000313" key="5">
    <source>
        <dbReference type="Proteomes" id="UP000515561"/>
    </source>
</evidence>
<dbReference type="PANTHER" id="PTHR36566:SF1">
    <property type="entry name" value="PYRIDINIUM-3,5-BISTHIOCARBOXYLIC ACID MONONUCLEOTIDE NICKEL INSERTION PROTEIN"/>
    <property type="match status" value="1"/>
</dbReference>
<dbReference type="GO" id="GO:0016151">
    <property type="term" value="F:nickel cation binding"/>
    <property type="evidence" value="ECO:0007669"/>
    <property type="project" value="UniProtKB-UniRule"/>
</dbReference>
<keyword evidence="5" id="KW-1185">Reference proteome</keyword>
<dbReference type="KEGG" id="acel:acsn021_09920"/>
<feature type="compositionally biased region" description="Basic and acidic residues" evidence="3">
    <location>
        <begin position="116"/>
        <end position="133"/>
    </location>
</feature>
<evidence type="ECO:0000256" key="1">
    <source>
        <dbReference type="ARBA" id="ARBA00022596"/>
    </source>
</evidence>
<dbReference type="GO" id="GO:0051604">
    <property type="term" value="P:protein maturation"/>
    <property type="evidence" value="ECO:0007669"/>
    <property type="project" value="UniProtKB-UniRule"/>
</dbReference>
<reference evidence="4 5" key="1">
    <citation type="journal article" date="2016" name="Int. J. Syst. Evol. Microbiol.">
        <title>Descriptions of Anaerotaenia torta gen. nov., sp. nov. and Anaerocolumna cellulosilytica gen. nov., sp. nov. isolated from a methanogenic reactor of cattle waste.</title>
        <authorList>
            <person name="Uek A."/>
            <person name="Ohtaki Y."/>
            <person name="Kaku N."/>
            <person name="Ueki K."/>
        </authorList>
    </citation>
    <scope>NUCLEOTIDE SEQUENCE [LARGE SCALE GENOMIC DNA]</scope>
    <source>
        <strain evidence="4 5">SN021</strain>
    </source>
</reference>
<dbReference type="Pfam" id="PF01969">
    <property type="entry name" value="Ni_insertion"/>
    <property type="match status" value="1"/>
</dbReference>
<dbReference type="InterPro" id="IPR002822">
    <property type="entry name" value="Ni_insertion"/>
</dbReference>
<dbReference type="RefSeq" id="WP_184090600.1">
    <property type="nucleotide sequence ID" value="NZ_AP023367.1"/>
</dbReference>
<dbReference type="GO" id="GO:0016829">
    <property type="term" value="F:lyase activity"/>
    <property type="evidence" value="ECO:0007669"/>
    <property type="project" value="UniProtKB-UniRule"/>
</dbReference>
<dbReference type="EC" id="4.99.1.12" evidence="2"/>
<dbReference type="PANTHER" id="PTHR36566">
    <property type="entry name" value="NICKEL INSERTION PROTEIN-RELATED"/>
    <property type="match status" value="1"/>
</dbReference>
<organism evidence="4 5">
    <name type="scientific">Anaerocolumna cellulosilytica</name>
    <dbReference type="NCBI Taxonomy" id="433286"/>
    <lineage>
        <taxon>Bacteria</taxon>
        <taxon>Bacillati</taxon>
        <taxon>Bacillota</taxon>
        <taxon>Clostridia</taxon>
        <taxon>Lachnospirales</taxon>
        <taxon>Lachnospiraceae</taxon>
        <taxon>Anaerocolumna</taxon>
    </lineage>
</organism>
<dbReference type="EMBL" id="AP023367">
    <property type="protein sequence ID" value="BCJ93423.1"/>
    <property type="molecule type" value="Genomic_DNA"/>
</dbReference>
<name>A0A6S6QQ07_9FIRM</name>